<evidence type="ECO:0000256" key="4">
    <source>
        <dbReference type="ARBA" id="ARBA00022777"/>
    </source>
</evidence>
<feature type="region of interest" description="Disordered" evidence="7">
    <location>
        <begin position="1"/>
        <end position="35"/>
    </location>
</feature>
<dbReference type="InterPro" id="IPR050108">
    <property type="entry name" value="CDK"/>
</dbReference>
<evidence type="ECO:0000256" key="5">
    <source>
        <dbReference type="ARBA" id="ARBA00022840"/>
    </source>
</evidence>
<feature type="non-terminal residue" evidence="9">
    <location>
        <position position="121"/>
    </location>
</feature>
<evidence type="ECO:0000256" key="1">
    <source>
        <dbReference type="ARBA" id="ARBA00022527"/>
    </source>
</evidence>
<dbReference type="GO" id="GO:0005634">
    <property type="term" value="C:nucleus"/>
    <property type="evidence" value="ECO:0007669"/>
    <property type="project" value="TreeGrafter"/>
</dbReference>
<dbReference type="EMBL" id="CAJPIZ010033162">
    <property type="protein sequence ID" value="CAG2120393.1"/>
    <property type="molecule type" value="Genomic_DNA"/>
</dbReference>
<organism evidence="9">
    <name type="scientific">Medioppia subpectinata</name>
    <dbReference type="NCBI Taxonomy" id="1979941"/>
    <lineage>
        <taxon>Eukaryota</taxon>
        <taxon>Metazoa</taxon>
        <taxon>Ecdysozoa</taxon>
        <taxon>Arthropoda</taxon>
        <taxon>Chelicerata</taxon>
        <taxon>Arachnida</taxon>
        <taxon>Acari</taxon>
        <taxon>Acariformes</taxon>
        <taxon>Sarcoptiformes</taxon>
        <taxon>Oribatida</taxon>
        <taxon>Brachypylina</taxon>
        <taxon>Oppioidea</taxon>
        <taxon>Oppiidae</taxon>
        <taxon>Medioppia</taxon>
    </lineage>
</organism>
<dbReference type="GO" id="GO:0004674">
    <property type="term" value="F:protein serine/threonine kinase activity"/>
    <property type="evidence" value="ECO:0007669"/>
    <property type="project" value="UniProtKB-KW"/>
</dbReference>
<dbReference type="GO" id="GO:0007346">
    <property type="term" value="P:regulation of mitotic cell cycle"/>
    <property type="evidence" value="ECO:0007669"/>
    <property type="project" value="TreeGrafter"/>
</dbReference>
<dbReference type="GO" id="GO:0005524">
    <property type="term" value="F:ATP binding"/>
    <property type="evidence" value="ECO:0007669"/>
    <property type="project" value="UniProtKB-UniRule"/>
</dbReference>
<keyword evidence="5 6" id="KW-0067">ATP-binding</keyword>
<evidence type="ECO:0000256" key="7">
    <source>
        <dbReference type="SAM" id="MobiDB-lite"/>
    </source>
</evidence>
<dbReference type="PROSITE" id="PS00107">
    <property type="entry name" value="PROTEIN_KINASE_ATP"/>
    <property type="match status" value="1"/>
</dbReference>
<dbReference type="InterPro" id="IPR017441">
    <property type="entry name" value="Protein_kinase_ATP_BS"/>
</dbReference>
<keyword evidence="2" id="KW-0808">Transferase</keyword>
<evidence type="ECO:0000256" key="3">
    <source>
        <dbReference type="ARBA" id="ARBA00022741"/>
    </source>
</evidence>
<feature type="domain" description="Protein kinase" evidence="8">
    <location>
        <begin position="70"/>
        <end position="121"/>
    </location>
</feature>
<dbReference type="OrthoDB" id="1732493at2759"/>
<evidence type="ECO:0000256" key="2">
    <source>
        <dbReference type="ARBA" id="ARBA00022679"/>
    </source>
</evidence>
<keyword evidence="1" id="KW-0723">Serine/threonine-protein kinase</keyword>
<dbReference type="Proteomes" id="UP000759131">
    <property type="component" value="Unassembled WGS sequence"/>
</dbReference>
<dbReference type="AlphaFoldDB" id="A0A7R9LNS0"/>
<dbReference type="InterPro" id="IPR000719">
    <property type="entry name" value="Prot_kinase_dom"/>
</dbReference>
<feature type="binding site" evidence="6">
    <location>
        <position position="99"/>
    </location>
    <ligand>
        <name>ATP</name>
        <dbReference type="ChEBI" id="CHEBI:30616"/>
    </ligand>
</feature>
<protein>
    <recommendedName>
        <fullName evidence="8">Protein kinase domain-containing protein</fullName>
    </recommendedName>
</protein>
<dbReference type="PANTHER" id="PTHR24056">
    <property type="entry name" value="CELL DIVISION PROTEIN KINASE"/>
    <property type="match status" value="1"/>
</dbReference>
<accession>A0A7R9LNS0</accession>
<proteinExistence type="predicted"/>
<keyword evidence="10" id="KW-1185">Reference proteome</keyword>
<sequence>MNPSRDIKDIKYGHDLNAGPSSVSSASSTANSSTNPLNERKIWLFSLKNLRPEEVPPEDQLGKCRLVTEFEKLNRIGEGTYGIVYRARDTRTDEIVALKRMRMDREREGLPISGLREINLL</sequence>
<dbReference type="PANTHER" id="PTHR24056:SF508">
    <property type="entry name" value="CYCLIN-DEPENDENT KINASE 10"/>
    <property type="match status" value="1"/>
</dbReference>
<gene>
    <name evidence="9" type="ORF">OSB1V03_LOCUS20340</name>
</gene>
<evidence type="ECO:0000256" key="6">
    <source>
        <dbReference type="PROSITE-ProRule" id="PRU10141"/>
    </source>
</evidence>
<dbReference type="EMBL" id="OC887737">
    <property type="protein sequence ID" value="CAD7645081.1"/>
    <property type="molecule type" value="Genomic_DNA"/>
</dbReference>
<dbReference type="SUPFAM" id="SSF56112">
    <property type="entry name" value="Protein kinase-like (PK-like)"/>
    <property type="match status" value="1"/>
</dbReference>
<dbReference type="Gene3D" id="3.30.200.20">
    <property type="entry name" value="Phosphorylase Kinase, domain 1"/>
    <property type="match status" value="1"/>
</dbReference>
<reference evidence="9" key="1">
    <citation type="submission" date="2020-11" db="EMBL/GenBank/DDBJ databases">
        <authorList>
            <person name="Tran Van P."/>
        </authorList>
    </citation>
    <scope>NUCLEOTIDE SEQUENCE</scope>
</reference>
<keyword evidence="4" id="KW-0418">Kinase</keyword>
<dbReference type="InterPro" id="IPR011009">
    <property type="entry name" value="Kinase-like_dom_sf"/>
</dbReference>
<keyword evidence="3 6" id="KW-0547">Nucleotide-binding</keyword>
<evidence type="ECO:0000259" key="8">
    <source>
        <dbReference type="PROSITE" id="PS50011"/>
    </source>
</evidence>
<feature type="compositionally biased region" description="Basic and acidic residues" evidence="7">
    <location>
        <begin position="1"/>
        <end position="14"/>
    </location>
</feature>
<feature type="compositionally biased region" description="Low complexity" evidence="7">
    <location>
        <begin position="21"/>
        <end position="35"/>
    </location>
</feature>
<name>A0A7R9LNS0_9ACAR</name>
<dbReference type="PROSITE" id="PS50011">
    <property type="entry name" value="PROTEIN_KINASE_DOM"/>
    <property type="match status" value="1"/>
</dbReference>
<evidence type="ECO:0000313" key="10">
    <source>
        <dbReference type="Proteomes" id="UP000759131"/>
    </source>
</evidence>
<evidence type="ECO:0000313" key="9">
    <source>
        <dbReference type="EMBL" id="CAD7645081.1"/>
    </source>
</evidence>